<gene>
    <name evidence="6" type="ORF">D5F53_12780</name>
</gene>
<evidence type="ECO:0000313" key="7">
    <source>
        <dbReference type="Proteomes" id="UP000266552"/>
    </source>
</evidence>
<keyword evidence="2" id="KW-0238">DNA-binding</keyword>
<dbReference type="PROSITE" id="PS50987">
    <property type="entry name" value="HTH_ARSR_2"/>
    <property type="match status" value="1"/>
</dbReference>
<dbReference type="Pfam" id="PF00581">
    <property type="entry name" value="Rhodanese"/>
    <property type="match status" value="1"/>
</dbReference>
<dbReference type="SMART" id="SM00450">
    <property type="entry name" value="RHOD"/>
    <property type="match status" value="1"/>
</dbReference>
<dbReference type="SUPFAM" id="SSF46785">
    <property type="entry name" value="Winged helix' DNA-binding domain"/>
    <property type="match status" value="1"/>
</dbReference>
<dbReference type="NCBIfam" id="NF033788">
    <property type="entry name" value="HTH_metalloreg"/>
    <property type="match status" value="1"/>
</dbReference>
<keyword evidence="7" id="KW-1185">Reference proteome</keyword>
<protein>
    <submittedName>
        <fullName evidence="6">ArsR family transcriptional regulator</fullName>
    </submittedName>
</protein>
<dbReference type="Proteomes" id="UP000266552">
    <property type="component" value="Chromosome"/>
</dbReference>
<dbReference type="Gene3D" id="1.10.10.10">
    <property type="entry name" value="Winged helix-like DNA-binding domain superfamily/Winged helix DNA-binding domain"/>
    <property type="match status" value="1"/>
</dbReference>
<dbReference type="InterPro" id="IPR051011">
    <property type="entry name" value="Metal_resp_trans_reg"/>
</dbReference>
<dbReference type="AlphaFoldDB" id="A0A385TNU7"/>
<evidence type="ECO:0000256" key="2">
    <source>
        <dbReference type="ARBA" id="ARBA00023125"/>
    </source>
</evidence>
<dbReference type="InterPro" id="IPR001763">
    <property type="entry name" value="Rhodanese-like_dom"/>
</dbReference>
<evidence type="ECO:0000259" key="5">
    <source>
        <dbReference type="PROSITE" id="PS50987"/>
    </source>
</evidence>
<dbReference type="SUPFAM" id="SSF52821">
    <property type="entry name" value="Rhodanese/Cell cycle control phosphatase"/>
    <property type="match status" value="1"/>
</dbReference>
<evidence type="ECO:0000256" key="1">
    <source>
        <dbReference type="ARBA" id="ARBA00023015"/>
    </source>
</evidence>
<dbReference type="CDD" id="cd00090">
    <property type="entry name" value="HTH_ARSR"/>
    <property type="match status" value="1"/>
</dbReference>
<dbReference type="KEGG" id="plw:D5F53_12780"/>
<dbReference type="InterPro" id="IPR036388">
    <property type="entry name" value="WH-like_DNA-bd_sf"/>
</dbReference>
<evidence type="ECO:0000259" key="4">
    <source>
        <dbReference type="PROSITE" id="PS50206"/>
    </source>
</evidence>
<sequence length="226" mass="25538">MNERELKDELYKEYTRIGKCLSSPKRLEILDVLTQGPKSVEAISKITSMSIANVSQHLQTLHHAKLVDYKKRGNFVIYEIANPAVLHFLDSLYGLSEKQLIEVQHIKSEFLGQLSSDIEEVSFEELMIRMEAGEVTLIDVRPKDEYEAAHIPGAISIPIEELAEQLHVLPAKAKIVAYCRGPHCLMSIKAIEILKSKGIDAARLSKRVQDWEAFTNKRNGEEQAIS</sequence>
<dbReference type="PRINTS" id="PR00778">
    <property type="entry name" value="HTHARSR"/>
</dbReference>
<dbReference type="PANTHER" id="PTHR43132">
    <property type="entry name" value="ARSENICAL RESISTANCE OPERON REPRESSOR ARSR-RELATED"/>
    <property type="match status" value="1"/>
</dbReference>
<dbReference type="InterPro" id="IPR036873">
    <property type="entry name" value="Rhodanese-like_dom_sf"/>
</dbReference>
<dbReference type="SMART" id="SM00418">
    <property type="entry name" value="HTH_ARSR"/>
    <property type="match status" value="1"/>
</dbReference>
<reference evidence="6 7" key="1">
    <citation type="submission" date="2018-09" db="EMBL/GenBank/DDBJ databases">
        <title>Genome Sequence of Paenibacillus lautus Strain E7593-69, Azo Dye-Degrading Bacteria, Isolated from Commercial Tattoo Inks.</title>
        <authorList>
            <person name="Nho S.W."/>
            <person name="Kim S.-J."/>
            <person name="Kweon O."/>
            <person name="Cerniglia C.E."/>
        </authorList>
    </citation>
    <scope>NUCLEOTIDE SEQUENCE [LARGE SCALE GENOMIC DNA]</scope>
    <source>
        <strain evidence="6 7">E7593-69</strain>
    </source>
</reference>
<dbReference type="EMBL" id="CP032412">
    <property type="protein sequence ID" value="AYB44117.1"/>
    <property type="molecule type" value="Genomic_DNA"/>
</dbReference>
<dbReference type="PROSITE" id="PS00380">
    <property type="entry name" value="RHODANESE_1"/>
    <property type="match status" value="1"/>
</dbReference>
<dbReference type="InterPro" id="IPR001307">
    <property type="entry name" value="Thiosulphate_STrfase_CS"/>
</dbReference>
<dbReference type="CDD" id="cd00158">
    <property type="entry name" value="RHOD"/>
    <property type="match status" value="1"/>
</dbReference>
<feature type="domain" description="Rhodanese" evidence="4">
    <location>
        <begin position="131"/>
        <end position="216"/>
    </location>
</feature>
<evidence type="ECO:0000313" key="6">
    <source>
        <dbReference type="EMBL" id="AYB44117.1"/>
    </source>
</evidence>
<feature type="domain" description="HTH arsR-type" evidence="5">
    <location>
        <begin position="6"/>
        <end position="100"/>
    </location>
</feature>
<dbReference type="GO" id="GO:0003700">
    <property type="term" value="F:DNA-binding transcription factor activity"/>
    <property type="evidence" value="ECO:0007669"/>
    <property type="project" value="InterPro"/>
</dbReference>
<dbReference type="Pfam" id="PF01022">
    <property type="entry name" value="HTH_5"/>
    <property type="match status" value="1"/>
</dbReference>
<dbReference type="RefSeq" id="WP_119848020.1">
    <property type="nucleotide sequence ID" value="NZ_CP032412.1"/>
</dbReference>
<name>A0A385TNU7_PAELA</name>
<proteinExistence type="predicted"/>
<dbReference type="GO" id="GO:0003677">
    <property type="term" value="F:DNA binding"/>
    <property type="evidence" value="ECO:0007669"/>
    <property type="project" value="UniProtKB-KW"/>
</dbReference>
<keyword evidence="3" id="KW-0804">Transcription</keyword>
<dbReference type="Gene3D" id="3.40.250.10">
    <property type="entry name" value="Rhodanese-like domain"/>
    <property type="match status" value="1"/>
</dbReference>
<dbReference type="GO" id="GO:0004792">
    <property type="term" value="F:thiosulfate-cyanide sulfurtransferase activity"/>
    <property type="evidence" value="ECO:0007669"/>
    <property type="project" value="InterPro"/>
</dbReference>
<dbReference type="InterPro" id="IPR011991">
    <property type="entry name" value="ArsR-like_HTH"/>
</dbReference>
<evidence type="ECO:0000256" key="3">
    <source>
        <dbReference type="ARBA" id="ARBA00023163"/>
    </source>
</evidence>
<keyword evidence="1" id="KW-0805">Transcription regulation</keyword>
<dbReference type="InterPro" id="IPR001845">
    <property type="entry name" value="HTH_ArsR_DNA-bd_dom"/>
</dbReference>
<accession>A0A385TNU7</accession>
<organism evidence="6 7">
    <name type="scientific">Paenibacillus lautus</name>
    <name type="common">Bacillus lautus</name>
    <dbReference type="NCBI Taxonomy" id="1401"/>
    <lineage>
        <taxon>Bacteria</taxon>
        <taxon>Bacillati</taxon>
        <taxon>Bacillota</taxon>
        <taxon>Bacilli</taxon>
        <taxon>Bacillales</taxon>
        <taxon>Paenibacillaceae</taxon>
        <taxon>Paenibacillus</taxon>
    </lineage>
</organism>
<dbReference type="PROSITE" id="PS50206">
    <property type="entry name" value="RHODANESE_3"/>
    <property type="match status" value="1"/>
</dbReference>
<dbReference type="InterPro" id="IPR036390">
    <property type="entry name" value="WH_DNA-bd_sf"/>
</dbReference>
<dbReference type="PANTHER" id="PTHR43132:SF8">
    <property type="entry name" value="HTH-TYPE TRANSCRIPTIONAL REGULATOR KMTR"/>
    <property type="match status" value="1"/>
</dbReference>